<organism evidence="2 3">
    <name type="scientific">Trichonephila inaurata madagascariensis</name>
    <dbReference type="NCBI Taxonomy" id="2747483"/>
    <lineage>
        <taxon>Eukaryota</taxon>
        <taxon>Metazoa</taxon>
        <taxon>Ecdysozoa</taxon>
        <taxon>Arthropoda</taxon>
        <taxon>Chelicerata</taxon>
        <taxon>Arachnida</taxon>
        <taxon>Araneae</taxon>
        <taxon>Araneomorphae</taxon>
        <taxon>Entelegynae</taxon>
        <taxon>Araneoidea</taxon>
        <taxon>Nephilidae</taxon>
        <taxon>Trichonephila</taxon>
        <taxon>Trichonephila inaurata</taxon>
    </lineage>
</organism>
<evidence type="ECO:0000259" key="1">
    <source>
        <dbReference type="PROSITE" id="PS50878"/>
    </source>
</evidence>
<dbReference type="SUPFAM" id="SSF56672">
    <property type="entry name" value="DNA/RNA polymerases"/>
    <property type="match status" value="1"/>
</dbReference>
<dbReference type="Proteomes" id="UP000886998">
    <property type="component" value="Unassembled WGS sequence"/>
</dbReference>
<keyword evidence="2" id="KW-0695">RNA-directed DNA polymerase</keyword>
<dbReference type="OrthoDB" id="6437545at2759"/>
<gene>
    <name evidence="2" type="primary">RTase</name>
    <name evidence="2" type="ORF">TNIN_287811</name>
</gene>
<name>A0A8X6Y546_9ARAC</name>
<dbReference type="InterPro" id="IPR043502">
    <property type="entry name" value="DNA/RNA_pol_sf"/>
</dbReference>
<dbReference type="AlphaFoldDB" id="A0A8X6Y546"/>
<keyword evidence="3" id="KW-1185">Reference proteome</keyword>
<dbReference type="PROSITE" id="PS50878">
    <property type="entry name" value="RT_POL"/>
    <property type="match status" value="1"/>
</dbReference>
<comment type="caution">
    <text evidence="2">The sequence shown here is derived from an EMBL/GenBank/DDBJ whole genome shotgun (WGS) entry which is preliminary data.</text>
</comment>
<dbReference type="EMBL" id="BMAV01015913">
    <property type="protein sequence ID" value="GFY66236.1"/>
    <property type="molecule type" value="Genomic_DNA"/>
</dbReference>
<feature type="domain" description="Reverse transcriptase" evidence="1">
    <location>
        <begin position="60"/>
        <end position="187"/>
    </location>
</feature>
<dbReference type="GO" id="GO:0003964">
    <property type="term" value="F:RNA-directed DNA polymerase activity"/>
    <property type="evidence" value="ECO:0007669"/>
    <property type="project" value="UniProtKB-KW"/>
</dbReference>
<dbReference type="InterPro" id="IPR000477">
    <property type="entry name" value="RT_dom"/>
</dbReference>
<keyword evidence="2" id="KW-0548">Nucleotidyltransferase</keyword>
<dbReference type="Pfam" id="PF00078">
    <property type="entry name" value="RVT_1"/>
    <property type="match status" value="1"/>
</dbReference>
<sequence>MRFLRRNIPDTPPLTSPTEICCVISKLDNKKAPGQDQIKNIALKSLPINSITHLTKIINKCLQLSHLPKPWKYAIITMLPKPGKDLKHPINFRPISLISSIAKIYEKILLARIEKHTFDNRIIPDFQHGFRKETSTCHQLLRAANKIIYGFNHIKTTGGLLLDVEKAFDRLWHNGLLYKLIQLQYPV</sequence>
<accession>A0A8X6Y546</accession>
<evidence type="ECO:0000313" key="3">
    <source>
        <dbReference type="Proteomes" id="UP000886998"/>
    </source>
</evidence>
<keyword evidence="2" id="KW-0808">Transferase</keyword>
<proteinExistence type="predicted"/>
<protein>
    <submittedName>
        <fullName evidence="2">Probable RNA-directed DNA polymerase from transposon BS</fullName>
    </submittedName>
</protein>
<dbReference type="PANTHER" id="PTHR19446">
    <property type="entry name" value="REVERSE TRANSCRIPTASES"/>
    <property type="match status" value="1"/>
</dbReference>
<reference evidence="2" key="1">
    <citation type="submission" date="2020-08" db="EMBL/GenBank/DDBJ databases">
        <title>Multicomponent nature underlies the extraordinary mechanical properties of spider dragline silk.</title>
        <authorList>
            <person name="Kono N."/>
            <person name="Nakamura H."/>
            <person name="Mori M."/>
            <person name="Yoshida Y."/>
            <person name="Ohtoshi R."/>
            <person name="Malay A.D."/>
            <person name="Moran D.A.P."/>
            <person name="Tomita M."/>
            <person name="Numata K."/>
            <person name="Arakawa K."/>
        </authorList>
    </citation>
    <scope>NUCLEOTIDE SEQUENCE</scope>
</reference>
<evidence type="ECO:0000313" key="2">
    <source>
        <dbReference type="EMBL" id="GFY66236.1"/>
    </source>
</evidence>